<evidence type="ECO:0000256" key="1">
    <source>
        <dbReference type="ARBA" id="ARBA00023015"/>
    </source>
</evidence>
<keyword evidence="2" id="KW-0238">DNA-binding</keyword>
<feature type="domain" description="HTH marR-type" evidence="4">
    <location>
        <begin position="16"/>
        <end position="145"/>
    </location>
</feature>
<evidence type="ECO:0000256" key="3">
    <source>
        <dbReference type="ARBA" id="ARBA00023163"/>
    </source>
</evidence>
<proteinExistence type="predicted"/>
<accession>A0ABW3FYH1</accession>
<dbReference type="PANTHER" id="PTHR39515:SF2">
    <property type="entry name" value="HTH-TYPE TRANSCRIPTIONAL REGULATOR RV0880"/>
    <property type="match status" value="1"/>
</dbReference>
<dbReference type="RefSeq" id="WP_345601686.1">
    <property type="nucleotide sequence ID" value="NZ_BAABLT010000045.1"/>
</dbReference>
<dbReference type="InterPro" id="IPR052526">
    <property type="entry name" value="HTH-type_Bedaq_tolerance"/>
</dbReference>
<evidence type="ECO:0000256" key="2">
    <source>
        <dbReference type="ARBA" id="ARBA00023125"/>
    </source>
</evidence>
<keyword evidence="6" id="KW-1185">Reference proteome</keyword>
<gene>
    <name evidence="5" type="ORF">ACFQ16_21610</name>
</gene>
<organism evidence="5 6">
    <name type="scientific">Saccharopolyspora rosea</name>
    <dbReference type="NCBI Taxonomy" id="524884"/>
    <lineage>
        <taxon>Bacteria</taxon>
        <taxon>Bacillati</taxon>
        <taxon>Actinomycetota</taxon>
        <taxon>Actinomycetes</taxon>
        <taxon>Pseudonocardiales</taxon>
        <taxon>Pseudonocardiaceae</taxon>
        <taxon>Saccharopolyspora</taxon>
    </lineage>
</organism>
<dbReference type="InterPro" id="IPR000835">
    <property type="entry name" value="HTH_MarR-typ"/>
</dbReference>
<dbReference type="EMBL" id="JBHTIW010000020">
    <property type="protein sequence ID" value="MFD0922350.1"/>
    <property type="molecule type" value="Genomic_DNA"/>
</dbReference>
<keyword evidence="3" id="KW-0804">Transcription</keyword>
<evidence type="ECO:0000313" key="5">
    <source>
        <dbReference type="EMBL" id="MFD0922350.1"/>
    </source>
</evidence>
<dbReference type="Gene3D" id="1.10.287.100">
    <property type="match status" value="1"/>
</dbReference>
<dbReference type="InterPro" id="IPR023187">
    <property type="entry name" value="Tscrpt_reg_MarR-type_CS"/>
</dbReference>
<dbReference type="PANTHER" id="PTHR39515">
    <property type="entry name" value="CONSERVED PROTEIN"/>
    <property type="match status" value="1"/>
</dbReference>
<dbReference type="SUPFAM" id="SSF46785">
    <property type="entry name" value="Winged helix' DNA-binding domain"/>
    <property type="match status" value="1"/>
</dbReference>
<name>A0ABW3FYH1_9PSEU</name>
<dbReference type="PROSITE" id="PS50995">
    <property type="entry name" value="HTH_MARR_2"/>
    <property type="match status" value="1"/>
</dbReference>
<evidence type="ECO:0000313" key="6">
    <source>
        <dbReference type="Proteomes" id="UP001597018"/>
    </source>
</evidence>
<dbReference type="Proteomes" id="UP001597018">
    <property type="component" value="Unassembled WGS sequence"/>
</dbReference>
<evidence type="ECO:0000259" key="4">
    <source>
        <dbReference type="PROSITE" id="PS50995"/>
    </source>
</evidence>
<dbReference type="PROSITE" id="PS01117">
    <property type="entry name" value="HTH_MARR_1"/>
    <property type="match status" value="1"/>
</dbReference>
<comment type="caution">
    <text evidence="5">The sequence shown here is derived from an EMBL/GenBank/DDBJ whole genome shotgun (WGS) entry which is preliminary data.</text>
</comment>
<sequence length="149" mass="16512">MAGDELLGTEADREAAAEVRLGVMRLARRLRAERDPGDLTLGRLAVLGRLERDGPATTSALAVAERVTPQSMARLVQYLIDAGLVERDQDPTDRRAVILRITEAGRTRVLRERRKREAWLAEAMATELTGVERDLLLLAVRLMDRLAGS</sequence>
<reference evidence="6" key="1">
    <citation type="journal article" date="2019" name="Int. J. Syst. Evol. Microbiol.">
        <title>The Global Catalogue of Microorganisms (GCM) 10K type strain sequencing project: providing services to taxonomists for standard genome sequencing and annotation.</title>
        <authorList>
            <consortium name="The Broad Institute Genomics Platform"/>
            <consortium name="The Broad Institute Genome Sequencing Center for Infectious Disease"/>
            <person name="Wu L."/>
            <person name="Ma J."/>
        </authorList>
    </citation>
    <scope>NUCLEOTIDE SEQUENCE [LARGE SCALE GENOMIC DNA]</scope>
    <source>
        <strain evidence="6">CCUG 56401</strain>
    </source>
</reference>
<dbReference type="SMART" id="SM00347">
    <property type="entry name" value="HTH_MARR"/>
    <property type="match status" value="1"/>
</dbReference>
<protein>
    <submittedName>
        <fullName evidence="5">MarR family transcriptional regulator</fullName>
    </submittedName>
</protein>
<dbReference type="InterPro" id="IPR036388">
    <property type="entry name" value="WH-like_DNA-bd_sf"/>
</dbReference>
<dbReference type="Pfam" id="PF01047">
    <property type="entry name" value="MarR"/>
    <property type="match status" value="1"/>
</dbReference>
<dbReference type="Gene3D" id="1.10.10.10">
    <property type="entry name" value="Winged helix-like DNA-binding domain superfamily/Winged helix DNA-binding domain"/>
    <property type="match status" value="1"/>
</dbReference>
<keyword evidence="1" id="KW-0805">Transcription regulation</keyword>
<dbReference type="InterPro" id="IPR036390">
    <property type="entry name" value="WH_DNA-bd_sf"/>
</dbReference>